<feature type="compositionally biased region" description="Basic residues" evidence="1">
    <location>
        <begin position="376"/>
        <end position="386"/>
    </location>
</feature>
<accession>W9YF32</accession>
<dbReference type="eggNOG" id="ENOG502SPT4">
    <property type="taxonomic scope" value="Eukaryota"/>
</dbReference>
<dbReference type="OrthoDB" id="371463at2759"/>
<reference evidence="2 3" key="1">
    <citation type="submission" date="2013-03" db="EMBL/GenBank/DDBJ databases">
        <title>The Genome Sequence of Capronia coronata CBS 617.96.</title>
        <authorList>
            <consortium name="The Broad Institute Genomics Platform"/>
            <person name="Cuomo C."/>
            <person name="de Hoog S."/>
            <person name="Gorbushina A."/>
            <person name="Walker B."/>
            <person name="Young S.K."/>
            <person name="Zeng Q."/>
            <person name="Gargeya S."/>
            <person name="Fitzgerald M."/>
            <person name="Haas B."/>
            <person name="Abouelleil A."/>
            <person name="Allen A.W."/>
            <person name="Alvarado L."/>
            <person name="Arachchi H.M."/>
            <person name="Berlin A.M."/>
            <person name="Chapman S.B."/>
            <person name="Gainer-Dewar J."/>
            <person name="Goldberg J."/>
            <person name="Griggs A."/>
            <person name="Gujja S."/>
            <person name="Hansen M."/>
            <person name="Howarth C."/>
            <person name="Imamovic A."/>
            <person name="Ireland A."/>
            <person name="Larimer J."/>
            <person name="McCowan C."/>
            <person name="Murphy C."/>
            <person name="Pearson M."/>
            <person name="Poon T.W."/>
            <person name="Priest M."/>
            <person name="Roberts A."/>
            <person name="Saif S."/>
            <person name="Shea T."/>
            <person name="Sisk P."/>
            <person name="Sykes S."/>
            <person name="Wortman J."/>
            <person name="Nusbaum C."/>
            <person name="Birren B."/>
        </authorList>
    </citation>
    <scope>NUCLEOTIDE SEQUENCE [LARGE SCALE GENOMIC DNA]</scope>
    <source>
        <strain evidence="2 3">CBS 617.96</strain>
    </source>
</reference>
<protein>
    <submittedName>
        <fullName evidence="2">Uncharacterized protein</fullName>
    </submittedName>
</protein>
<gene>
    <name evidence="2" type="ORF">A1O1_04763</name>
</gene>
<feature type="compositionally biased region" description="Low complexity" evidence="1">
    <location>
        <begin position="285"/>
        <end position="302"/>
    </location>
</feature>
<proteinExistence type="predicted"/>
<keyword evidence="3" id="KW-1185">Reference proteome</keyword>
<organism evidence="2 3">
    <name type="scientific">Capronia coronata CBS 617.96</name>
    <dbReference type="NCBI Taxonomy" id="1182541"/>
    <lineage>
        <taxon>Eukaryota</taxon>
        <taxon>Fungi</taxon>
        <taxon>Dikarya</taxon>
        <taxon>Ascomycota</taxon>
        <taxon>Pezizomycotina</taxon>
        <taxon>Eurotiomycetes</taxon>
        <taxon>Chaetothyriomycetidae</taxon>
        <taxon>Chaetothyriales</taxon>
        <taxon>Herpotrichiellaceae</taxon>
        <taxon>Capronia</taxon>
    </lineage>
</organism>
<feature type="compositionally biased region" description="Basic and acidic residues" evidence="1">
    <location>
        <begin position="357"/>
        <end position="372"/>
    </location>
</feature>
<sequence length="386" mass="41462">MPVYLVHGFRWPREGFSGIRVHAVVHNLDDCSVEYIQNENSRAEILASFRRAWPEIMDALDGPAFGTGGGGGGPARSNSKLEFIEQYNPDDLEGPNAVSQPYAYVADKVVMIAANPGAASTTTTASSDTITPTRVPQGVPASRAGGGAQSTPPKTPSKKPLLSPRTPTVPAASADTTTAGKSVAGPFNSSIAHDITALSINVDEVVAEGPGTSAKAWEAFADLRDKIAEGEKIGWWVVYNGDPDRSYNEDVDEDAEGDEYDAEMEVDGDEGMNYAGYRNENIQLQARQQQQQQPVARPRTAPGDNKAPGHRQPVPSSIPHIATQQQQQQQQRGLTALPVRPGPPTTSMPTARAQKGKQKESIPEPAKLKETAKSQGLRKKFFGKRL</sequence>
<dbReference type="STRING" id="1182541.W9YF32"/>
<evidence type="ECO:0000313" key="2">
    <source>
        <dbReference type="EMBL" id="EXJ87836.1"/>
    </source>
</evidence>
<name>W9YF32_9EURO</name>
<dbReference type="GeneID" id="19159641"/>
<comment type="caution">
    <text evidence="2">The sequence shown here is derived from an EMBL/GenBank/DDBJ whole genome shotgun (WGS) entry which is preliminary data.</text>
</comment>
<dbReference type="EMBL" id="AMWN01000004">
    <property type="protein sequence ID" value="EXJ87836.1"/>
    <property type="molecule type" value="Genomic_DNA"/>
</dbReference>
<dbReference type="HOGENOM" id="CLU_052060_1_1_1"/>
<evidence type="ECO:0000256" key="1">
    <source>
        <dbReference type="SAM" id="MobiDB-lite"/>
    </source>
</evidence>
<dbReference type="RefSeq" id="XP_007723842.1">
    <property type="nucleotide sequence ID" value="XM_007725652.1"/>
</dbReference>
<evidence type="ECO:0000313" key="3">
    <source>
        <dbReference type="Proteomes" id="UP000019484"/>
    </source>
</evidence>
<dbReference type="AlphaFoldDB" id="W9YF32"/>
<feature type="region of interest" description="Disordered" evidence="1">
    <location>
        <begin position="285"/>
        <end position="386"/>
    </location>
</feature>
<dbReference type="Proteomes" id="UP000019484">
    <property type="component" value="Unassembled WGS sequence"/>
</dbReference>
<feature type="region of interest" description="Disordered" evidence="1">
    <location>
        <begin position="119"/>
        <end position="186"/>
    </location>
</feature>
<feature type="compositionally biased region" description="Low complexity" evidence="1">
    <location>
        <begin position="119"/>
        <end position="133"/>
    </location>
</feature>